<dbReference type="GO" id="GO:0031177">
    <property type="term" value="F:phosphopantetheine binding"/>
    <property type="evidence" value="ECO:0007669"/>
    <property type="project" value="InterPro"/>
</dbReference>
<feature type="domain" description="PKS/mFAS DH" evidence="10">
    <location>
        <begin position="1143"/>
        <end position="1413"/>
    </location>
</feature>
<dbReference type="InterPro" id="IPR020806">
    <property type="entry name" value="PKS_PP-bd"/>
</dbReference>
<feature type="region of interest" description="C-terminal hotdog fold" evidence="6">
    <location>
        <begin position="1265"/>
        <end position="1413"/>
    </location>
</feature>
<feature type="domain" description="Carrier" evidence="8">
    <location>
        <begin position="145"/>
        <end position="221"/>
    </location>
</feature>
<dbReference type="Pfam" id="PF00550">
    <property type="entry name" value="PP-binding"/>
    <property type="match status" value="3"/>
</dbReference>
<dbReference type="Pfam" id="PF22621">
    <property type="entry name" value="CurL-like_PKS_C"/>
    <property type="match status" value="1"/>
</dbReference>
<feature type="compositionally biased region" description="Polar residues" evidence="7">
    <location>
        <begin position="117"/>
        <end position="126"/>
    </location>
</feature>
<dbReference type="InterPro" id="IPR050091">
    <property type="entry name" value="PKS_NRPS_Biosynth_Enz"/>
</dbReference>
<dbReference type="InterPro" id="IPR036291">
    <property type="entry name" value="NAD(P)-bd_dom_sf"/>
</dbReference>
<evidence type="ECO:0000256" key="6">
    <source>
        <dbReference type="PROSITE-ProRule" id="PRU01363"/>
    </source>
</evidence>
<dbReference type="InterPro" id="IPR057326">
    <property type="entry name" value="KR_dom"/>
</dbReference>
<feature type="active site" description="Proton acceptor; for dehydratase activity" evidence="6">
    <location>
        <position position="1175"/>
    </location>
</feature>
<dbReference type="InterPro" id="IPR020841">
    <property type="entry name" value="PKS_Beta-ketoAc_synthase_dom"/>
</dbReference>
<comment type="pathway">
    <text evidence="1">Secondary metabolite biosynthesis.</text>
</comment>
<dbReference type="Gene3D" id="3.30.300.30">
    <property type="match status" value="1"/>
</dbReference>
<dbReference type="InterPro" id="IPR016035">
    <property type="entry name" value="Acyl_Trfase/lysoPLipase"/>
</dbReference>
<reference evidence="12" key="2">
    <citation type="submission" date="2015-01" db="EMBL/GenBank/DDBJ databases">
        <title>Evolutionary Origins and Diversification of the Mycorrhizal Mutualists.</title>
        <authorList>
            <consortium name="DOE Joint Genome Institute"/>
            <consortium name="Mycorrhizal Genomics Consortium"/>
            <person name="Kohler A."/>
            <person name="Kuo A."/>
            <person name="Nagy L.G."/>
            <person name="Floudas D."/>
            <person name="Copeland A."/>
            <person name="Barry K.W."/>
            <person name="Cichocki N."/>
            <person name="Veneault-Fourrey C."/>
            <person name="LaButti K."/>
            <person name="Lindquist E.A."/>
            <person name="Lipzen A."/>
            <person name="Lundell T."/>
            <person name="Morin E."/>
            <person name="Murat C."/>
            <person name="Riley R."/>
            <person name="Ohm R."/>
            <person name="Sun H."/>
            <person name="Tunlid A."/>
            <person name="Henrissat B."/>
            <person name="Grigoriev I.V."/>
            <person name="Hibbett D.S."/>
            <person name="Martin F."/>
        </authorList>
    </citation>
    <scope>NUCLEOTIDE SEQUENCE [LARGE SCALE GENOMIC DNA]</scope>
    <source>
        <strain evidence="12">h7</strain>
    </source>
</reference>
<evidence type="ECO:0000256" key="4">
    <source>
        <dbReference type="ARBA" id="ARBA00022679"/>
    </source>
</evidence>
<dbReference type="EMBL" id="KN831774">
    <property type="protein sequence ID" value="KIM43999.1"/>
    <property type="molecule type" value="Genomic_DNA"/>
</dbReference>
<dbReference type="SMART" id="SM00827">
    <property type="entry name" value="PKS_AT"/>
    <property type="match status" value="1"/>
</dbReference>
<keyword evidence="5" id="KW-0843">Virulence</keyword>
<evidence type="ECO:0000259" key="8">
    <source>
        <dbReference type="PROSITE" id="PS50075"/>
    </source>
</evidence>
<dbReference type="Pfam" id="PF00698">
    <property type="entry name" value="Acyl_transf_1"/>
    <property type="match status" value="1"/>
</dbReference>
<dbReference type="InterPro" id="IPR014043">
    <property type="entry name" value="Acyl_transferase_dom"/>
</dbReference>
<dbReference type="OrthoDB" id="5334845at2759"/>
<gene>
    <name evidence="11" type="ORF">M413DRAFT_372504</name>
</gene>
<feature type="region of interest" description="Disordered" evidence="7">
    <location>
        <begin position="222"/>
        <end position="241"/>
    </location>
</feature>
<dbReference type="InterPro" id="IPR013968">
    <property type="entry name" value="PKS_KR"/>
</dbReference>
<dbReference type="Pfam" id="PF02801">
    <property type="entry name" value="Ketoacyl-synt_C"/>
    <property type="match status" value="1"/>
</dbReference>
<dbReference type="Pfam" id="PF00109">
    <property type="entry name" value="ketoacyl-synt"/>
    <property type="match status" value="1"/>
</dbReference>
<dbReference type="PROSITE" id="PS52004">
    <property type="entry name" value="KS3_2"/>
    <property type="match status" value="1"/>
</dbReference>
<organism evidence="11 12">
    <name type="scientific">Hebeloma cylindrosporum</name>
    <dbReference type="NCBI Taxonomy" id="76867"/>
    <lineage>
        <taxon>Eukaryota</taxon>
        <taxon>Fungi</taxon>
        <taxon>Dikarya</taxon>
        <taxon>Basidiomycota</taxon>
        <taxon>Agaricomycotina</taxon>
        <taxon>Agaricomycetes</taxon>
        <taxon>Agaricomycetidae</taxon>
        <taxon>Agaricales</taxon>
        <taxon>Agaricineae</taxon>
        <taxon>Hymenogastraceae</taxon>
        <taxon>Hebeloma</taxon>
    </lineage>
</organism>
<dbReference type="InterPro" id="IPR016036">
    <property type="entry name" value="Malonyl_transacylase_ACP-bd"/>
</dbReference>
<dbReference type="HOGENOM" id="CLU_000022_35_3_1"/>
<dbReference type="SMART" id="SM00822">
    <property type="entry name" value="PKS_KR"/>
    <property type="match status" value="1"/>
</dbReference>
<accession>A0A0C3CIM0</accession>
<dbReference type="STRING" id="686832.A0A0C3CIM0"/>
<dbReference type="SMART" id="SM00823">
    <property type="entry name" value="PKS_PP"/>
    <property type="match status" value="3"/>
</dbReference>
<dbReference type="InterPro" id="IPR001227">
    <property type="entry name" value="Ac_transferase_dom_sf"/>
</dbReference>
<evidence type="ECO:0000256" key="1">
    <source>
        <dbReference type="ARBA" id="ARBA00005179"/>
    </source>
</evidence>
<evidence type="ECO:0000313" key="12">
    <source>
        <dbReference type="Proteomes" id="UP000053424"/>
    </source>
</evidence>
<feature type="compositionally biased region" description="Polar residues" evidence="7">
    <location>
        <begin position="230"/>
        <end position="240"/>
    </location>
</feature>
<evidence type="ECO:0000256" key="7">
    <source>
        <dbReference type="SAM" id="MobiDB-lite"/>
    </source>
</evidence>
<dbReference type="InterPro" id="IPR045851">
    <property type="entry name" value="AMP-bd_C_sf"/>
</dbReference>
<dbReference type="InterPro" id="IPR009081">
    <property type="entry name" value="PP-bd_ACP"/>
</dbReference>
<dbReference type="Gene3D" id="3.10.129.110">
    <property type="entry name" value="Polyketide synthase dehydratase"/>
    <property type="match status" value="1"/>
</dbReference>
<dbReference type="InterPro" id="IPR018201">
    <property type="entry name" value="Ketoacyl_synth_AS"/>
</dbReference>
<dbReference type="GO" id="GO:0004315">
    <property type="term" value="F:3-oxoacyl-[acyl-carrier-protein] synthase activity"/>
    <property type="evidence" value="ECO:0007669"/>
    <property type="project" value="InterPro"/>
</dbReference>
<evidence type="ECO:0008006" key="13">
    <source>
        <dbReference type="Google" id="ProtNLM"/>
    </source>
</evidence>
<dbReference type="Gene3D" id="3.40.50.720">
    <property type="entry name" value="NAD(P)-binding Rossmann-like Domain"/>
    <property type="match status" value="1"/>
</dbReference>
<dbReference type="CDD" id="cd00833">
    <property type="entry name" value="PKS"/>
    <property type="match status" value="1"/>
</dbReference>
<dbReference type="Gene3D" id="3.40.47.10">
    <property type="match status" value="1"/>
</dbReference>
<evidence type="ECO:0000259" key="9">
    <source>
        <dbReference type="PROSITE" id="PS52004"/>
    </source>
</evidence>
<feature type="active site" description="Proton donor; for dehydratase activity" evidence="6">
    <location>
        <position position="1322"/>
    </location>
</feature>
<keyword evidence="12" id="KW-1185">Reference proteome</keyword>
<dbReference type="SUPFAM" id="SSF53901">
    <property type="entry name" value="Thiolase-like"/>
    <property type="match status" value="1"/>
</dbReference>
<dbReference type="Proteomes" id="UP000053424">
    <property type="component" value="Unassembled WGS sequence"/>
</dbReference>
<feature type="region of interest" description="Disordered" evidence="7">
    <location>
        <begin position="117"/>
        <end position="143"/>
    </location>
</feature>
<dbReference type="SUPFAM" id="SSF52151">
    <property type="entry name" value="FabD/lysophospholipase-like"/>
    <property type="match status" value="1"/>
</dbReference>
<name>A0A0C3CIM0_HEBCY</name>
<feature type="domain" description="Ketosynthase family 3 (KS3)" evidence="9">
    <location>
        <begin position="243"/>
        <end position="679"/>
    </location>
</feature>
<dbReference type="InterPro" id="IPR036736">
    <property type="entry name" value="ACP-like_sf"/>
</dbReference>
<dbReference type="SMART" id="SM00825">
    <property type="entry name" value="PKS_KS"/>
    <property type="match status" value="1"/>
</dbReference>
<dbReference type="InterPro" id="IPR014030">
    <property type="entry name" value="Ketoacyl_synth_N"/>
</dbReference>
<evidence type="ECO:0000256" key="3">
    <source>
        <dbReference type="ARBA" id="ARBA00022553"/>
    </source>
</evidence>
<protein>
    <recommendedName>
        <fullName evidence="13">Carrier domain-containing protein</fullName>
    </recommendedName>
</protein>
<dbReference type="InterPro" id="IPR014031">
    <property type="entry name" value="Ketoacyl_synth_C"/>
</dbReference>
<feature type="domain" description="Carrier" evidence="8">
    <location>
        <begin position="2015"/>
        <end position="2090"/>
    </location>
</feature>
<dbReference type="PANTHER" id="PTHR43775">
    <property type="entry name" value="FATTY ACID SYNTHASE"/>
    <property type="match status" value="1"/>
</dbReference>
<dbReference type="GO" id="GO:0006633">
    <property type="term" value="P:fatty acid biosynthetic process"/>
    <property type="evidence" value="ECO:0007669"/>
    <property type="project" value="InterPro"/>
</dbReference>
<dbReference type="SUPFAM" id="SSF55048">
    <property type="entry name" value="Probable ACP-binding domain of malonyl-CoA ACP transacylase"/>
    <property type="match status" value="1"/>
</dbReference>
<dbReference type="PROSITE" id="PS52019">
    <property type="entry name" value="PKS_MFAS_DH"/>
    <property type="match status" value="1"/>
</dbReference>
<dbReference type="SUPFAM" id="SSF51735">
    <property type="entry name" value="NAD(P)-binding Rossmann-fold domains"/>
    <property type="match status" value="1"/>
</dbReference>
<proteinExistence type="predicted"/>
<dbReference type="Gene3D" id="3.40.366.10">
    <property type="entry name" value="Malonyl-Coenzyme A Acyl Carrier Protein, domain 2"/>
    <property type="match status" value="1"/>
</dbReference>
<dbReference type="InterPro" id="IPR016039">
    <property type="entry name" value="Thiolase-like"/>
</dbReference>
<keyword evidence="3" id="KW-0597">Phosphoprotein</keyword>
<feature type="region of interest" description="N-terminal hotdog fold" evidence="6">
    <location>
        <begin position="1143"/>
        <end position="1253"/>
    </location>
</feature>
<dbReference type="Gene3D" id="1.10.1200.10">
    <property type="entry name" value="ACP-like"/>
    <property type="match status" value="2"/>
</dbReference>
<dbReference type="GO" id="GO:0004312">
    <property type="term" value="F:fatty acid synthase activity"/>
    <property type="evidence" value="ECO:0007669"/>
    <property type="project" value="TreeGrafter"/>
</dbReference>
<keyword evidence="2" id="KW-0596">Phosphopantetheine</keyword>
<dbReference type="PANTHER" id="PTHR43775:SF37">
    <property type="entry name" value="SI:DKEY-61P9.11"/>
    <property type="match status" value="1"/>
</dbReference>
<dbReference type="Gene3D" id="3.30.70.3290">
    <property type="match status" value="1"/>
</dbReference>
<sequence>MSSGESLDPRVVEAALDQCPAIARSCVVGNNFLKAASQVVCAIIEPSRDPKKSLESRLPEITRAIATANRSLAPPLRISWARVLVLKEGQEVPITKKGAIFRKKLEQLFGDQLSTLLSPSKDTASPQPEPNAESLPNKAQGRTRDQISSIVANIAFETLKISEDTLDNNSQATFAELGMDSAMSTMIVNKLNLQLDLSLPLNTCHTYVDLVQLTKAILSNLGMDGPSSKPRPSTGATANTQEKEDVVIVGQAFRLPGDIDTPESFWTALIEKRQDIIVPVPASRWDHASFYRAPDSKEPPAPCDVTLEKAGFIDIEKFDHSFFGMTSAEAFHVPPSYRLSMEVAFEALENANIPAAKIKGSKMGVFVAAAMDEGYIKLLFADKGWAAYTRFWGTGVAASTICGRLSYLLDIHGPSLTIDTACSSGLIAFDQAVQYLHSGEGESAIVCGANTHSWPGTFGFLSAQKMTSKNSRCATFTNMADGYVPAEAAVGLVLKTKSAALRDGDMILAVVKATDTRHDGRSQGLVAPNVKAQIAMQIALLEKASLLPSEIDFIESHGTGTSLGDLIEIQGINEVFEGSHSPERPLVVGAVKSCLGHAELVAGLVGVLKTVGSFTYGSMPGLAHLTADNMNPSLDCKVVPLHIPHEPVALKSQDETLPVRALILSNGFAGSIAGAILEAPTEDMRPLSSAIPELTPMLFVVSGKTQEALIQYLNNYLDFCLNAPASLFHSICYTTCVGREHYRYRFACVAHNMQDLITHLEDRLQNISAEGAAGNARRILLAFPGQGSQYQGMGRYLATQYSGFRQIITDAANKAAALTGYPVLPFLVEESAPGDLTIDNSEVAPVCIFVFQYSVATWLESLGIQAHAVMGHSLGEIAGAVVARAFTFEIGLQFAVVRAKLLRADLSNPAGMAAIAASEERIDHYIDSLGLRDRLAIAVYNGAEAHVVSGNLKAIETLLIAVKRDGLRCTKLNVDQGFHSSAIAPALPGLKSWLDEHEDSFKSLEKPFFSTLRGKEIPKHDRLGSQYWVDHAQNAVRFVQTARVALKASSIDIILDVGPQPTIWSNLQSAEFSGKPRLAFTGKRGKDQIVAMLAALSSLFEKGFAVDFQELYGQTSHKFAMTDVPTYPFQRLHNYPSYIPTRAEFMGAAPQRTEPKSSAPTFVVDQALCDFLDLHRIEGRRVLPGAAMVDFFARAAPSKAVSNIRFQVPLILETPKTQVRAEIDGSGAYKLVLQEDAHTQICSGSISDKPISHSPKKLDKEPEMVPLQMMSKDQIYECFKNVQFGEPFRTVQEVRIWADHAAGDVKITTTGNVAHDRIRKLDACLHMFGAVTARVAPEMDESAGAYLPASLEDFVLHTDDIPYNFTCRYHLPLEVGRNARVLSASFDVVSETGTLLVSCRKYSVAWVPRGVVHKEQNLATTNVDTWLRNGWNVQKLSPPQASTHTFDELLYLGNGASSRVLAALSSSAKDAISVELQGLPQSETGRANEKIKWLTSNQMETLPSVLRGKDTLVVLDLSMANNSPGYEEFNSICHQVFSFLQFAHFQHLRISSFLVLTAWSTPVDLYREGLDIFSDSKASSTSLVGSAVQGMVRVFRQESRLEISPWVLDLPSPDLLDDARLRGILMDEIHVRQQSALQANFVSYREDSSSQSLSRVVPVLEPIDATPSRSPSGTTIIVGIDDIGIQMASPLFQSGCSTIVFFGQNPEGHEVQKALASLPGEMHGKCHYRQVDMRDLLQVKDALLNINSAHGCIKNVIHASPQAASSLDEALRNMVSVSWNLHIASRELNLPLDSFVLLSSADVILGTPGQMASVAARSFMDSLATYRHNCGLPGISLQLGPSESNAKDSVAQPMKNSEVISSIMKAMMVPIPLQVIARLDGAKLAANLAYVKDPLFSSFLTATSSKRTQENNGASKRSTKDATKAIIDILRAALELQPTEKLDLAEPLTSCGADSITFAQFKGQVLKDFGVDVPLEFLAESYCIMDVINHVLEASQASVAASGASQSGTSKRSVEEATKAIVKMLRDDLELQPSEKLDLAEPLTSCGADSITFAQFKGHILKDFEVDVPLEYLSEQYSIADMINNVLEAYAAT</sequence>
<reference evidence="11 12" key="1">
    <citation type="submission" date="2014-04" db="EMBL/GenBank/DDBJ databases">
        <authorList>
            <consortium name="DOE Joint Genome Institute"/>
            <person name="Kuo A."/>
            <person name="Gay G."/>
            <person name="Dore J."/>
            <person name="Kohler A."/>
            <person name="Nagy L.G."/>
            <person name="Floudas D."/>
            <person name="Copeland A."/>
            <person name="Barry K.W."/>
            <person name="Cichocki N."/>
            <person name="Veneault-Fourrey C."/>
            <person name="LaButti K."/>
            <person name="Lindquist E.A."/>
            <person name="Lipzen A."/>
            <person name="Lundell T."/>
            <person name="Morin E."/>
            <person name="Murat C."/>
            <person name="Sun H."/>
            <person name="Tunlid A."/>
            <person name="Henrissat B."/>
            <person name="Grigoriev I.V."/>
            <person name="Hibbett D.S."/>
            <person name="Martin F."/>
            <person name="Nordberg H.P."/>
            <person name="Cantor M.N."/>
            <person name="Hua S.X."/>
        </authorList>
    </citation>
    <scope>NUCLEOTIDE SEQUENCE [LARGE SCALE GENOMIC DNA]</scope>
    <source>
        <strain evidence="12">h7</strain>
    </source>
</reference>
<evidence type="ECO:0000256" key="5">
    <source>
        <dbReference type="ARBA" id="ARBA00023026"/>
    </source>
</evidence>
<dbReference type="Pfam" id="PF08659">
    <property type="entry name" value="KR"/>
    <property type="match status" value="1"/>
</dbReference>
<evidence type="ECO:0000259" key="10">
    <source>
        <dbReference type="PROSITE" id="PS52019"/>
    </source>
</evidence>
<dbReference type="SUPFAM" id="SSF56801">
    <property type="entry name" value="Acetyl-CoA synthetase-like"/>
    <property type="match status" value="1"/>
</dbReference>
<dbReference type="PROSITE" id="PS00606">
    <property type="entry name" value="KS3_1"/>
    <property type="match status" value="1"/>
</dbReference>
<evidence type="ECO:0000313" key="11">
    <source>
        <dbReference type="EMBL" id="KIM43999.1"/>
    </source>
</evidence>
<feature type="domain" description="Carrier" evidence="8">
    <location>
        <begin position="1920"/>
        <end position="1995"/>
    </location>
</feature>
<keyword evidence="4" id="KW-0808">Transferase</keyword>
<dbReference type="InterPro" id="IPR042104">
    <property type="entry name" value="PKS_dehydratase_sf"/>
</dbReference>
<dbReference type="InterPro" id="IPR049900">
    <property type="entry name" value="PKS_mFAS_DH"/>
</dbReference>
<dbReference type="PROSITE" id="PS50075">
    <property type="entry name" value="CARRIER"/>
    <property type="match status" value="3"/>
</dbReference>
<evidence type="ECO:0000256" key="2">
    <source>
        <dbReference type="ARBA" id="ARBA00022450"/>
    </source>
</evidence>
<dbReference type="Pfam" id="PF23562">
    <property type="entry name" value="AMP-binding_C_3"/>
    <property type="match status" value="1"/>
</dbReference>
<dbReference type="SUPFAM" id="SSF47336">
    <property type="entry name" value="ACP-like"/>
    <property type="match status" value="3"/>
</dbReference>